<dbReference type="Pfam" id="PF12767">
    <property type="entry name" value="SAGA-Tad1"/>
    <property type="match status" value="1"/>
</dbReference>
<accession>K7U087</accession>
<evidence type="ECO:0008006" key="2">
    <source>
        <dbReference type="Google" id="ProtNLM"/>
    </source>
</evidence>
<gene>
    <name evidence="1" type="ORF">ZEAMMB73_Zm00001d050529</name>
</gene>
<dbReference type="GO" id="GO:0070461">
    <property type="term" value="C:SAGA-type complex"/>
    <property type="evidence" value="ECO:0007669"/>
    <property type="project" value="InterPro"/>
</dbReference>
<sequence>MPSSIPPPPQNFLPLPSPGVGQSTRINLGEIKLKLVKRIGLERAKRYFEHLQRFLSLKLSKSLFDKFCLTILGDDNIQLHNHLVCSILHNACQASGPSTVSTPKSIGVAKNSNHVLSPTVPFSDIGDVLHHHVKDHYPRSRNAHVVQENGVVRLSKLKRFPQPHSELVELLSKRSRVENAYSNLSDPINSNCPGVSGREYVEAVAQHARGPIIAPLGVAFCSGHFGGNSKTLTLPSGASSDDSICCYDLGQLCDTSSLRQRMGRIAETEGLDAVSLECANSLNNGVDFYLKYLIGSCIELVRARSQHDRINHMALKQQLSQKLINGVQLQNQVHGQSATTCPQISSVSLQDFKALSETIPQLLGVNASLEHFVNVDSCLSNMSWTNEDVDVADMAKEKLEREATTTKLEAETKHAMETVRRAFLRKRQRDQHPRASLRSWKNLEVPNA</sequence>
<dbReference type="ExpressionAtlas" id="K7U087">
    <property type="expression patterns" value="baseline and differential"/>
</dbReference>
<dbReference type="PANTHER" id="PTHR21277:SF26">
    <property type="entry name" value="TRANSCRIPTIONAL REGULATOR OF RNA POLII SAGA SUBUNIT"/>
    <property type="match status" value="1"/>
</dbReference>
<reference evidence="1" key="1">
    <citation type="submission" date="2015-12" db="EMBL/GenBank/DDBJ databases">
        <title>Update maize B73 reference genome by single molecule sequencing technologies.</title>
        <authorList>
            <consortium name="Maize Genome Sequencing Project"/>
            <person name="Ware D."/>
        </authorList>
    </citation>
    <scope>NUCLEOTIDE SEQUENCE</scope>
    <source>
        <tissue evidence="1">Seedling</tissue>
    </source>
</reference>
<dbReference type="AlphaFoldDB" id="K7U087"/>
<dbReference type="HOGENOM" id="CLU_038016_2_0_1"/>
<dbReference type="CDD" id="cd22933">
    <property type="entry name" value="HFD_HFI1"/>
    <property type="match status" value="1"/>
</dbReference>
<dbReference type="STRING" id="4577.K7U087"/>
<dbReference type="InterPro" id="IPR024738">
    <property type="entry name" value="Hfi1/Tada1"/>
</dbReference>
<organism evidence="1">
    <name type="scientific">Zea mays</name>
    <name type="common">Maize</name>
    <dbReference type="NCBI Taxonomy" id="4577"/>
    <lineage>
        <taxon>Eukaryota</taxon>
        <taxon>Viridiplantae</taxon>
        <taxon>Streptophyta</taxon>
        <taxon>Embryophyta</taxon>
        <taxon>Tracheophyta</taxon>
        <taxon>Spermatophyta</taxon>
        <taxon>Magnoliopsida</taxon>
        <taxon>Liliopsida</taxon>
        <taxon>Poales</taxon>
        <taxon>Poaceae</taxon>
        <taxon>PACMAD clade</taxon>
        <taxon>Panicoideae</taxon>
        <taxon>Andropogonodae</taxon>
        <taxon>Andropogoneae</taxon>
        <taxon>Tripsacinae</taxon>
        <taxon>Zea</taxon>
    </lineage>
</organism>
<dbReference type="PaxDb" id="4577-GRMZM2G377686_P01"/>
<evidence type="ECO:0000313" key="1">
    <source>
        <dbReference type="EMBL" id="AQK52676.1"/>
    </source>
</evidence>
<dbReference type="InParanoid" id="K7U087"/>
<proteinExistence type="predicted"/>
<name>K7U087_MAIZE</name>
<dbReference type="PANTHER" id="PTHR21277">
    <property type="entry name" value="TRANSCRIPTIONAL ADAPTER 1"/>
    <property type="match status" value="1"/>
</dbReference>
<protein>
    <recommendedName>
        <fullName evidence="2">Transcriptional regulator of RNA polII SAGA subunit</fullName>
    </recommendedName>
</protein>
<dbReference type="EMBL" id="CM000780">
    <property type="protein sequence ID" value="AQK52676.1"/>
    <property type="molecule type" value="Genomic_DNA"/>
</dbReference>
<dbReference type="eggNOG" id="ENOG502QTUY">
    <property type="taxonomic scope" value="Eukaryota"/>
</dbReference>